<proteinExistence type="predicted"/>
<evidence type="ECO:0000256" key="2">
    <source>
        <dbReference type="SAM" id="Phobius"/>
    </source>
</evidence>
<keyword evidence="2" id="KW-0472">Membrane</keyword>
<dbReference type="EMBL" id="MN740868">
    <property type="protein sequence ID" value="QHU15800.1"/>
    <property type="molecule type" value="Genomic_DNA"/>
</dbReference>
<feature type="transmembrane region" description="Helical" evidence="2">
    <location>
        <begin position="157"/>
        <end position="182"/>
    </location>
</feature>
<feature type="region of interest" description="Disordered" evidence="1">
    <location>
        <begin position="432"/>
        <end position="484"/>
    </location>
</feature>
<organism evidence="3">
    <name type="scientific">viral metagenome</name>
    <dbReference type="NCBI Taxonomy" id="1070528"/>
    <lineage>
        <taxon>unclassified sequences</taxon>
        <taxon>metagenomes</taxon>
        <taxon>organismal metagenomes</taxon>
    </lineage>
</organism>
<accession>A0A6C0KGJ7</accession>
<keyword evidence="2" id="KW-0812">Transmembrane</keyword>
<feature type="region of interest" description="Disordered" evidence="1">
    <location>
        <begin position="1"/>
        <end position="38"/>
    </location>
</feature>
<feature type="compositionally biased region" description="Basic and acidic residues" evidence="1">
    <location>
        <begin position="1"/>
        <end position="14"/>
    </location>
</feature>
<dbReference type="AlphaFoldDB" id="A0A6C0KGJ7"/>
<name>A0A6C0KGJ7_9ZZZZ</name>
<evidence type="ECO:0000313" key="3">
    <source>
        <dbReference type="EMBL" id="QHU15800.1"/>
    </source>
</evidence>
<sequence length="484" mass="54353">MESRNSNNEIKEDENLMPGRSNVNELRNRGSASSKTTTSAVKNLAVSAVGGNVLNAAIEAGNGIRQAYLDGEKRLHEKRDELDVSINEKLDEINRMSRDLKINNSDLSIATYNACVVYNTRDITKLDMGVSDKVLKEKMSVYIDEYTRRNDTKTSSALDISFHVLSFFLYGTVLFLTINYGVPAVQNFFSTLISYVIDMQMGYDPEKLANVSLINNDVDSFVPNASETLKAAWEKALKNYTATNDLFNATKDTSILDKISKEFGKDRSVLGGSDILKFSNFLEYEYPSGKNGWNAFMSTYFTGDGRFTWMGLGNLIGLKNIGFWGNAKTVLTNTVQYLLGGSRHEQILNNIMVVIGALTTLSKVIPAICNVVKFLWDNLNPAVGGRFFYVLLTKATMGNIFNFNFGMDWEDIIKLVFRKKMQFGSSKKSSKKRSLKLSVKRSVKLSVKRSVKRSLKRSVKKKSPKKSNRRSKKKSSSKKRASKF</sequence>
<protein>
    <submittedName>
        <fullName evidence="3">Uncharacterized protein</fullName>
    </submittedName>
</protein>
<evidence type="ECO:0000256" key="1">
    <source>
        <dbReference type="SAM" id="MobiDB-lite"/>
    </source>
</evidence>
<reference evidence="3" key="1">
    <citation type="journal article" date="2020" name="Nature">
        <title>Giant virus diversity and host interactions through global metagenomics.</title>
        <authorList>
            <person name="Schulz F."/>
            <person name="Roux S."/>
            <person name="Paez-Espino D."/>
            <person name="Jungbluth S."/>
            <person name="Walsh D.A."/>
            <person name="Denef V.J."/>
            <person name="McMahon K.D."/>
            <person name="Konstantinidis K.T."/>
            <person name="Eloe-Fadrosh E.A."/>
            <person name="Kyrpides N.C."/>
            <person name="Woyke T."/>
        </authorList>
    </citation>
    <scope>NUCLEOTIDE SEQUENCE</scope>
    <source>
        <strain evidence="3">GVMAG-S-3300010158-109</strain>
    </source>
</reference>
<keyword evidence="2" id="KW-1133">Transmembrane helix</keyword>